<keyword evidence="13 19" id="KW-1133">Transmembrane helix</keyword>
<reference evidence="21" key="1">
    <citation type="journal article" date="2019" name="Int. J. Syst. Evol. Microbiol.">
        <title>The Global Catalogue of Microorganisms (GCM) 10K type strain sequencing project: providing services to taxonomists for standard genome sequencing and annotation.</title>
        <authorList>
            <consortium name="The Broad Institute Genomics Platform"/>
            <consortium name="The Broad Institute Genome Sequencing Center for Infectious Disease"/>
            <person name="Wu L."/>
            <person name="Ma J."/>
        </authorList>
    </citation>
    <scope>NUCLEOTIDE SEQUENCE [LARGE SCALE GENOMIC DNA]</scope>
    <source>
        <strain evidence="21">CGMCC 1.10188</strain>
    </source>
</reference>
<evidence type="ECO:0000256" key="10">
    <source>
        <dbReference type="ARBA" id="ARBA00022679"/>
    </source>
</evidence>
<comment type="subcellular location">
    <subcellularLocation>
        <location evidence="2">Cell membrane</location>
        <topology evidence="2">Multi-pass membrane protein</topology>
    </subcellularLocation>
</comment>
<keyword evidence="14" id="KW-0443">Lipid metabolism</keyword>
<protein>
    <recommendedName>
        <fullName evidence="7 18">Phosphatidate cytidylyltransferase</fullName>
        <ecNumber evidence="6 18">2.7.7.41</ecNumber>
    </recommendedName>
</protein>
<feature type="transmembrane region" description="Helical" evidence="19">
    <location>
        <begin position="87"/>
        <end position="108"/>
    </location>
</feature>
<feature type="transmembrane region" description="Helical" evidence="19">
    <location>
        <begin position="168"/>
        <end position="190"/>
    </location>
</feature>
<dbReference type="PANTHER" id="PTHR46382:SF1">
    <property type="entry name" value="PHOSPHATIDATE CYTIDYLYLTRANSFERASE"/>
    <property type="match status" value="1"/>
</dbReference>
<comment type="similarity">
    <text evidence="5 18">Belongs to the CDS family.</text>
</comment>
<evidence type="ECO:0000256" key="2">
    <source>
        <dbReference type="ARBA" id="ARBA00004651"/>
    </source>
</evidence>
<dbReference type="EC" id="2.7.7.41" evidence="6 18"/>
<evidence type="ECO:0000256" key="19">
    <source>
        <dbReference type="SAM" id="Phobius"/>
    </source>
</evidence>
<feature type="transmembrane region" description="Helical" evidence="19">
    <location>
        <begin position="138"/>
        <end position="156"/>
    </location>
</feature>
<name>A0ABQ1I9M6_9PROT</name>
<dbReference type="Proteomes" id="UP000603352">
    <property type="component" value="Unassembled WGS sequence"/>
</dbReference>
<keyword evidence="17" id="KW-1208">Phospholipid metabolism</keyword>
<evidence type="ECO:0000256" key="7">
    <source>
        <dbReference type="ARBA" id="ARBA00019373"/>
    </source>
</evidence>
<keyword evidence="8" id="KW-1003">Cell membrane</keyword>
<comment type="catalytic activity">
    <reaction evidence="1 18">
        <text>a 1,2-diacyl-sn-glycero-3-phosphate + CTP + H(+) = a CDP-1,2-diacyl-sn-glycerol + diphosphate</text>
        <dbReference type="Rhea" id="RHEA:16229"/>
        <dbReference type="ChEBI" id="CHEBI:15378"/>
        <dbReference type="ChEBI" id="CHEBI:33019"/>
        <dbReference type="ChEBI" id="CHEBI:37563"/>
        <dbReference type="ChEBI" id="CHEBI:58332"/>
        <dbReference type="ChEBI" id="CHEBI:58608"/>
        <dbReference type="EC" id="2.7.7.41"/>
    </reaction>
</comment>
<dbReference type="InterPro" id="IPR000374">
    <property type="entry name" value="PC_trans"/>
</dbReference>
<keyword evidence="16" id="KW-0594">Phospholipid biosynthesis</keyword>
<dbReference type="PANTHER" id="PTHR46382">
    <property type="entry name" value="PHOSPHATIDATE CYTIDYLYLTRANSFERASE"/>
    <property type="match status" value="1"/>
</dbReference>
<feature type="transmembrane region" description="Helical" evidence="19">
    <location>
        <begin position="202"/>
        <end position="225"/>
    </location>
</feature>
<feature type="transmembrane region" description="Helical" evidence="19">
    <location>
        <begin position="52"/>
        <end position="75"/>
    </location>
</feature>
<evidence type="ECO:0000256" key="15">
    <source>
        <dbReference type="ARBA" id="ARBA00023136"/>
    </source>
</evidence>
<proteinExistence type="inferred from homology"/>
<organism evidence="20 21">
    <name type="scientific">Tistrella bauzanensis</name>
    <dbReference type="NCBI Taxonomy" id="657419"/>
    <lineage>
        <taxon>Bacteria</taxon>
        <taxon>Pseudomonadati</taxon>
        <taxon>Pseudomonadota</taxon>
        <taxon>Alphaproteobacteria</taxon>
        <taxon>Geminicoccales</taxon>
        <taxon>Geminicoccaceae</taxon>
        <taxon>Tistrella</taxon>
    </lineage>
</organism>
<feature type="transmembrane region" description="Helical" evidence="19">
    <location>
        <begin position="281"/>
        <end position="300"/>
    </location>
</feature>
<feature type="transmembrane region" description="Helical" evidence="19">
    <location>
        <begin position="114"/>
        <end position="131"/>
    </location>
</feature>
<evidence type="ECO:0000256" key="8">
    <source>
        <dbReference type="ARBA" id="ARBA00022475"/>
    </source>
</evidence>
<comment type="pathway">
    <text evidence="4">Lipid metabolism.</text>
</comment>
<dbReference type="Pfam" id="PF01148">
    <property type="entry name" value="CTP_transf_1"/>
    <property type="match status" value="1"/>
</dbReference>
<comment type="pathway">
    <text evidence="3 18">Phospholipid metabolism; CDP-diacylglycerol biosynthesis; CDP-diacylglycerol from sn-glycerol 3-phosphate: step 3/3.</text>
</comment>
<keyword evidence="9" id="KW-0444">Lipid biosynthesis</keyword>
<keyword evidence="21" id="KW-1185">Reference proteome</keyword>
<dbReference type="PROSITE" id="PS01315">
    <property type="entry name" value="CDS"/>
    <property type="match status" value="1"/>
</dbReference>
<evidence type="ECO:0000256" key="12">
    <source>
        <dbReference type="ARBA" id="ARBA00022695"/>
    </source>
</evidence>
<evidence type="ECO:0000256" key="1">
    <source>
        <dbReference type="ARBA" id="ARBA00001698"/>
    </source>
</evidence>
<evidence type="ECO:0000256" key="3">
    <source>
        <dbReference type="ARBA" id="ARBA00005119"/>
    </source>
</evidence>
<evidence type="ECO:0000256" key="18">
    <source>
        <dbReference type="RuleBase" id="RU003938"/>
    </source>
</evidence>
<evidence type="ECO:0000256" key="5">
    <source>
        <dbReference type="ARBA" id="ARBA00010185"/>
    </source>
</evidence>
<keyword evidence="11 18" id="KW-0812">Transmembrane</keyword>
<keyword evidence="10 18" id="KW-0808">Transferase</keyword>
<keyword evidence="15 19" id="KW-0472">Membrane</keyword>
<evidence type="ECO:0000313" key="21">
    <source>
        <dbReference type="Proteomes" id="UP000603352"/>
    </source>
</evidence>
<comment type="caution">
    <text evidence="20">The sequence shown here is derived from an EMBL/GenBank/DDBJ whole genome shotgun (WGS) entry which is preliminary data.</text>
</comment>
<keyword evidence="12 18" id="KW-0548">Nucleotidyltransferase</keyword>
<accession>A0ABQ1I9M6</accession>
<sequence>MALFRRRDPAALAVADMDITAEERAAAAGLKAERRRTLELRLLTTLVLGPPVLALIYVGGPAFHLFGGVLAVLLLNEWRRLVDLKGGLWTAIGLALGAVLGAAAWMAGQGRFDVALALVATSAACAGFVHIQGARRRWLGAGVVYVGLPILALIWLRARPQGLELTLWLMLVVWATDIGAFVFGRAIGGFRLAPRISPNKTWAGLGGGMFSAAVVSMLITVLAGGREPSDLGWIAAAGAMLAVVEQIGDLVESGVKRHFGVKDSGRLLPGHGGLLDRLDGLLFAAPALVIMLLLTGGLIAEGL</sequence>
<evidence type="ECO:0000256" key="6">
    <source>
        <dbReference type="ARBA" id="ARBA00012487"/>
    </source>
</evidence>
<dbReference type="GO" id="GO:0016779">
    <property type="term" value="F:nucleotidyltransferase activity"/>
    <property type="evidence" value="ECO:0007669"/>
    <property type="project" value="UniProtKB-KW"/>
</dbReference>
<evidence type="ECO:0000256" key="14">
    <source>
        <dbReference type="ARBA" id="ARBA00023098"/>
    </source>
</evidence>
<gene>
    <name evidence="20" type="ORF">GCM10011505_09820</name>
</gene>
<evidence type="ECO:0000313" key="20">
    <source>
        <dbReference type="EMBL" id="GGB30481.1"/>
    </source>
</evidence>
<evidence type="ECO:0000256" key="13">
    <source>
        <dbReference type="ARBA" id="ARBA00022989"/>
    </source>
</evidence>
<evidence type="ECO:0000256" key="4">
    <source>
        <dbReference type="ARBA" id="ARBA00005189"/>
    </source>
</evidence>
<evidence type="ECO:0000256" key="11">
    <source>
        <dbReference type="ARBA" id="ARBA00022692"/>
    </source>
</evidence>
<dbReference type="EMBL" id="BMDZ01000007">
    <property type="protein sequence ID" value="GGB30481.1"/>
    <property type="molecule type" value="Genomic_DNA"/>
</dbReference>
<evidence type="ECO:0000256" key="17">
    <source>
        <dbReference type="ARBA" id="ARBA00023264"/>
    </source>
</evidence>
<evidence type="ECO:0000256" key="9">
    <source>
        <dbReference type="ARBA" id="ARBA00022516"/>
    </source>
</evidence>
<evidence type="ECO:0000256" key="16">
    <source>
        <dbReference type="ARBA" id="ARBA00023209"/>
    </source>
</evidence>